<organism evidence="1 2">
    <name type="scientific">Smittium megazygosporum</name>
    <dbReference type="NCBI Taxonomy" id="133381"/>
    <lineage>
        <taxon>Eukaryota</taxon>
        <taxon>Fungi</taxon>
        <taxon>Fungi incertae sedis</taxon>
        <taxon>Zoopagomycota</taxon>
        <taxon>Kickxellomycotina</taxon>
        <taxon>Harpellomycetes</taxon>
        <taxon>Harpellales</taxon>
        <taxon>Legeriomycetaceae</taxon>
        <taxon>Smittium</taxon>
    </lineage>
</organism>
<dbReference type="EMBL" id="MBFS01003539">
    <property type="protein sequence ID" value="PVU86088.1"/>
    <property type="molecule type" value="Genomic_DNA"/>
</dbReference>
<gene>
    <name evidence="1" type="ORF">BB560_006813</name>
</gene>
<sequence length="109" mass="12562">MDSMKVKSQMFKTEAIHQNNGTHVVYFIYRKRRNIFLLNNGHKTSSGTKTSIIFRVSESVPWINYGDTPITDFILLILDFYDSDFASIRKCNLLNPRTPKNASKELVSS</sequence>
<protein>
    <submittedName>
        <fullName evidence="1">Uncharacterized protein</fullName>
    </submittedName>
</protein>
<keyword evidence="2" id="KW-1185">Reference proteome</keyword>
<accession>A0A2T9Y182</accession>
<evidence type="ECO:0000313" key="1">
    <source>
        <dbReference type="EMBL" id="PVU86088.1"/>
    </source>
</evidence>
<comment type="caution">
    <text evidence="1">The sequence shown here is derived from an EMBL/GenBank/DDBJ whole genome shotgun (WGS) entry which is preliminary data.</text>
</comment>
<evidence type="ECO:0000313" key="2">
    <source>
        <dbReference type="Proteomes" id="UP000245609"/>
    </source>
</evidence>
<reference evidence="1 2" key="1">
    <citation type="journal article" date="2018" name="MBio">
        <title>Comparative Genomics Reveals the Core Gene Toolbox for the Fungus-Insect Symbiosis.</title>
        <authorList>
            <person name="Wang Y."/>
            <person name="Stata M."/>
            <person name="Wang W."/>
            <person name="Stajich J.E."/>
            <person name="White M.M."/>
            <person name="Moncalvo J.M."/>
        </authorList>
    </citation>
    <scope>NUCLEOTIDE SEQUENCE [LARGE SCALE GENOMIC DNA]</scope>
    <source>
        <strain evidence="1 2">SC-DP-2</strain>
    </source>
</reference>
<dbReference type="AlphaFoldDB" id="A0A2T9Y182"/>
<proteinExistence type="predicted"/>
<dbReference type="Proteomes" id="UP000245609">
    <property type="component" value="Unassembled WGS sequence"/>
</dbReference>
<name>A0A2T9Y182_9FUNG</name>